<evidence type="ECO:0000313" key="6">
    <source>
        <dbReference type="Proteomes" id="UP001516061"/>
    </source>
</evidence>
<keyword evidence="2 3" id="KW-0326">Glycosidase</keyword>
<gene>
    <name evidence="5" type="ORF">HNQ01_004421</name>
</gene>
<evidence type="ECO:0000313" key="5">
    <source>
        <dbReference type="EMBL" id="NRT58641.1"/>
    </source>
</evidence>
<accession>A0ABX2G9V3</accession>
<dbReference type="SUPFAM" id="SSF51445">
    <property type="entry name" value="(Trans)glycosidases"/>
    <property type="match status" value="1"/>
</dbReference>
<evidence type="ECO:0000259" key="4">
    <source>
        <dbReference type="Pfam" id="PF00150"/>
    </source>
</evidence>
<name>A0ABX2G9V3_9BURK</name>
<evidence type="ECO:0000256" key="1">
    <source>
        <dbReference type="ARBA" id="ARBA00022801"/>
    </source>
</evidence>
<dbReference type="EMBL" id="JABSNM010000039">
    <property type="protein sequence ID" value="NRT58641.1"/>
    <property type="molecule type" value="Genomic_DNA"/>
</dbReference>
<dbReference type="InterPro" id="IPR001547">
    <property type="entry name" value="Glyco_hydro_5"/>
</dbReference>
<dbReference type="Pfam" id="PF00150">
    <property type="entry name" value="Cellulase"/>
    <property type="match status" value="1"/>
</dbReference>
<evidence type="ECO:0000256" key="2">
    <source>
        <dbReference type="ARBA" id="ARBA00023295"/>
    </source>
</evidence>
<proteinExistence type="inferred from homology"/>
<keyword evidence="1 3" id="KW-0378">Hydrolase</keyword>
<dbReference type="RefSeq" id="WP_173807645.1">
    <property type="nucleotide sequence ID" value="NZ_JABSNM010000039.1"/>
</dbReference>
<dbReference type="Proteomes" id="UP001516061">
    <property type="component" value="Unassembled WGS sequence"/>
</dbReference>
<feature type="domain" description="Glycoside hydrolase family 5" evidence="4">
    <location>
        <begin position="61"/>
        <end position="273"/>
    </location>
</feature>
<dbReference type="Gene3D" id="3.20.20.80">
    <property type="entry name" value="Glycosidases"/>
    <property type="match status" value="1"/>
</dbReference>
<comment type="similarity">
    <text evidence="3">Belongs to the glycosyl hydrolase 5 (cellulase A) family.</text>
</comment>
<organism evidence="5 6">
    <name type="scientific">Sphaerotilus uruguayifluvii</name>
    <dbReference type="NCBI Taxonomy" id="2735897"/>
    <lineage>
        <taxon>Bacteria</taxon>
        <taxon>Pseudomonadati</taxon>
        <taxon>Pseudomonadota</taxon>
        <taxon>Betaproteobacteria</taxon>
        <taxon>Burkholderiales</taxon>
        <taxon>Sphaerotilaceae</taxon>
        <taxon>Sphaerotilus</taxon>
    </lineage>
</organism>
<keyword evidence="6" id="KW-1185">Reference proteome</keyword>
<comment type="caution">
    <text evidence="5">The sequence shown here is derived from an EMBL/GenBank/DDBJ whole genome shotgun (WGS) entry which is preliminary data.</text>
</comment>
<evidence type="ECO:0000256" key="3">
    <source>
        <dbReference type="RuleBase" id="RU361153"/>
    </source>
</evidence>
<reference evidence="5 6" key="1">
    <citation type="submission" date="2020-05" db="EMBL/GenBank/DDBJ databases">
        <title>Genomic Encyclopedia of Type Strains, Phase IV (KMG-V): Genome sequencing to study the core and pangenomes of soil and plant-associated prokaryotes.</title>
        <authorList>
            <person name="Whitman W."/>
        </authorList>
    </citation>
    <scope>NUCLEOTIDE SEQUENCE [LARGE SCALE GENOMIC DNA]</scope>
    <source>
        <strain evidence="5 6">C29</strain>
    </source>
</reference>
<dbReference type="InterPro" id="IPR017853">
    <property type="entry name" value="GH"/>
</dbReference>
<sequence>MLLVFGELFDMNRSNFLKLSILGGLSGCSGVNIFDGQNYKNNKKTGFNVTPNVSICALKELVGLGFRIFRVSFADGAIFDKNNPKNINENAWEKLFKIINFVIENDSTIVIDPHTYIGFSNKYTTHPRDKFWFDADIQNNFRCLWRSIFIRLSNFLPINARNSVWVDFLNEPVHFRGGDKNLSWQFLAKNIAYDCHEFSEGIQIVLQPARLVDSNGKYMSWRDSILSFKWVDDMRVIPSWHMYYPMELSHFGVFDTVRANKNIVFPFTDSDGFVWSDDTIKFFLKDIVSFFIDSFGNSPYIGEFGASVFSGKYGDLYLSALVRAFSILNLDWTFHSFRENAIWSPESAGKENWSACKISQSRRIDILKGVS</sequence>
<protein>
    <recommendedName>
        <fullName evidence="4">Glycoside hydrolase family 5 domain-containing protein</fullName>
    </recommendedName>
</protein>